<dbReference type="STRING" id="761204.W2QWD0"/>
<dbReference type="RefSeq" id="XP_008897726.1">
    <property type="nucleotide sequence ID" value="XM_008899478.1"/>
</dbReference>
<dbReference type="Proteomes" id="UP000018817">
    <property type="component" value="Unassembled WGS sequence"/>
</dbReference>
<evidence type="ECO:0000313" key="1">
    <source>
        <dbReference type="EMBL" id="ETN16580.1"/>
    </source>
</evidence>
<reference evidence="1 2" key="2">
    <citation type="submission" date="2013-11" db="EMBL/GenBank/DDBJ databases">
        <title>The Genome Sequence of Phytophthora parasitica INRA-310.</title>
        <authorList>
            <consortium name="The Broad Institute Genomics Platform"/>
            <person name="Russ C."/>
            <person name="Tyler B."/>
            <person name="Panabieres F."/>
            <person name="Shan W."/>
            <person name="Tripathy S."/>
            <person name="Grunwald N."/>
            <person name="Machado M."/>
            <person name="Johnson C.S."/>
            <person name="Arredondo F."/>
            <person name="Hong C."/>
            <person name="Coffey M."/>
            <person name="Young S.K."/>
            <person name="Zeng Q."/>
            <person name="Gargeya S."/>
            <person name="Fitzgerald M."/>
            <person name="Abouelleil A."/>
            <person name="Alvarado L."/>
            <person name="Chapman S.B."/>
            <person name="Gainer-Dewar J."/>
            <person name="Goldberg J."/>
            <person name="Griggs A."/>
            <person name="Gujja S."/>
            <person name="Hansen M."/>
            <person name="Howarth C."/>
            <person name="Imamovic A."/>
            <person name="Ireland A."/>
            <person name="Larimer J."/>
            <person name="McCowan C."/>
            <person name="Murphy C."/>
            <person name="Pearson M."/>
            <person name="Poon T.W."/>
            <person name="Priest M."/>
            <person name="Roberts A."/>
            <person name="Saif S."/>
            <person name="Shea T."/>
            <person name="Sykes S."/>
            <person name="Wortman J."/>
            <person name="Nusbaum C."/>
            <person name="Birren B."/>
        </authorList>
    </citation>
    <scope>NUCLEOTIDE SEQUENCE [LARGE SCALE GENOMIC DNA]</scope>
    <source>
        <strain evidence="1 2">INRA-310</strain>
    </source>
</reference>
<evidence type="ECO:0000313" key="2">
    <source>
        <dbReference type="Proteomes" id="UP000018817"/>
    </source>
</evidence>
<gene>
    <name evidence="1" type="ORF">PPTG_05760</name>
</gene>
<dbReference type="GeneID" id="20175785"/>
<proteinExistence type="predicted"/>
<accession>W2QWD0</accession>
<reference evidence="2" key="1">
    <citation type="submission" date="2011-12" db="EMBL/GenBank/DDBJ databases">
        <authorList>
            <consortium name="The Broad Institute Genome Sequencing Platform"/>
            <person name="Russ C."/>
            <person name="Tyler B."/>
            <person name="Panabieres F."/>
            <person name="Shan W."/>
            <person name="Tripathy S."/>
            <person name="Grunwald N."/>
            <person name="Machado M."/>
            <person name="Young S.K."/>
            <person name="Zeng Q."/>
            <person name="Gargeya S."/>
            <person name="Fitzgerald M."/>
            <person name="Haas B."/>
            <person name="Abouelleil A."/>
            <person name="Alvarado L."/>
            <person name="Arachchi H.M."/>
            <person name="Berlin A."/>
            <person name="Chapman S.B."/>
            <person name="Gearin G."/>
            <person name="Goldberg J."/>
            <person name="Griggs A."/>
            <person name="Gujja S."/>
            <person name="Hansen M."/>
            <person name="Heiman D."/>
            <person name="Howarth C."/>
            <person name="Larimer J."/>
            <person name="Lui A."/>
            <person name="MacDonald P.J.P."/>
            <person name="McCowen C."/>
            <person name="Montmayeur A."/>
            <person name="Murphy C."/>
            <person name="Neiman D."/>
            <person name="Pearson M."/>
            <person name="Priest M."/>
            <person name="Roberts A."/>
            <person name="Saif S."/>
            <person name="Shea T."/>
            <person name="Sisk P."/>
            <person name="Stolte C."/>
            <person name="Sykes S."/>
            <person name="Wortman J."/>
            <person name="Nusbaum C."/>
            <person name="Birren B."/>
        </authorList>
    </citation>
    <scope>NUCLEOTIDE SEQUENCE [LARGE SCALE GENOMIC DNA]</scope>
    <source>
        <strain evidence="2">INRA-310</strain>
    </source>
</reference>
<sequence>MFFPKDVCGKTEWVDNDSVELERKVGCEYLNAFSPLLMRVFKCNHDIKFLTAGEGPEKAYYMLKYATKPQNVLENPVAVYAHAFDKASRKREITDSAVNAGKRCVQSMCCTLSKPQEVSAPMAALYVLRESAFYASADFVKVALNAFVDMLFNEEPIEVMLRPSDNSTTYRPQSAVFDYVHRPQTLDRCNLMEFSKNWTKQKNLTGLRFLQEHGQYETHTIHRRLLPVVATIIGKRLPDARDNNMPAESRKMLQRSLLTLFKPFRRPADLALGGRDSAFMFQSWWDNEAPDSARQFLENSNDYYTSRELARKRSDESKERFRVSVGASDLHDIESDDDIIDEPFNMGERETEVVDRFESDCDNRQISRLSLV</sequence>
<protein>
    <submittedName>
        <fullName evidence="1">Uncharacterized protein</fullName>
    </submittedName>
</protein>
<organism evidence="1 2">
    <name type="scientific">Phytophthora nicotianae (strain INRA-310)</name>
    <name type="common">Phytophthora parasitica</name>
    <dbReference type="NCBI Taxonomy" id="761204"/>
    <lineage>
        <taxon>Eukaryota</taxon>
        <taxon>Sar</taxon>
        <taxon>Stramenopiles</taxon>
        <taxon>Oomycota</taxon>
        <taxon>Peronosporomycetes</taxon>
        <taxon>Peronosporales</taxon>
        <taxon>Peronosporaceae</taxon>
        <taxon>Phytophthora</taxon>
    </lineage>
</organism>
<dbReference type="EMBL" id="KI669568">
    <property type="protein sequence ID" value="ETN16580.1"/>
    <property type="molecule type" value="Genomic_DNA"/>
</dbReference>
<dbReference type="VEuPathDB" id="FungiDB:PPTG_05760"/>
<dbReference type="AlphaFoldDB" id="W2QWD0"/>
<name>W2QWD0_PHYN3</name>